<proteinExistence type="predicted"/>
<evidence type="ECO:0000313" key="1">
    <source>
        <dbReference type="EMBL" id="MED6243867.1"/>
    </source>
</evidence>
<accession>A0ABU7B015</accession>
<dbReference type="Proteomes" id="UP001345963">
    <property type="component" value="Unassembled WGS sequence"/>
</dbReference>
<gene>
    <name evidence="1" type="ORF">ATANTOWER_028831</name>
</gene>
<name>A0ABU7B015_9TELE</name>
<reference evidence="1 2" key="1">
    <citation type="submission" date="2021-07" db="EMBL/GenBank/DDBJ databases">
        <authorList>
            <person name="Palmer J.M."/>
        </authorList>
    </citation>
    <scope>NUCLEOTIDE SEQUENCE [LARGE SCALE GENOMIC DNA]</scope>
    <source>
        <strain evidence="1 2">AT_MEX2019</strain>
        <tissue evidence="1">Muscle</tissue>
    </source>
</reference>
<organism evidence="1 2">
    <name type="scientific">Ataeniobius toweri</name>
    <dbReference type="NCBI Taxonomy" id="208326"/>
    <lineage>
        <taxon>Eukaryota</taxon>
        <taxon>Metazoa</taxon>
        <taxon>Chordata</taxon>
        <taxon>Craniata</taxon>
        <taxon>Vertebrata</taxon>
        <taxon>Euteleostomi</taxon>
        <taxon>Actinopterygii</taxon>
        <taxon>Neopterygii</taxon>
        <taxon>Teleostei</taxon>
        <taxon>Neoteleostei</taxon>
        <taxon>Acanthomorphata</taxon>
        <taxon>Ovalentaria</taxon>
        <taxon>Atherinomorphae</taxon>
        <taxon>Cyprinodontiformes</taxon>
        <taxon>Goodeidae</taxon>
        <taxon>Ataeniobius</taxon>
    </lineage>
</organism>
<protein>
    <submittedName>
        <fullName evidence="1">Uncharacterized protein</fullName>
    </submittedName>
</protein>
<evidence type="ECO:0000313" key="2">
    <source>
        <dbReference type="Proteomes" id="UP001345963"/>
    </source>
</evidence>
<comment type="caution">
    <text evidence="1">The sequence shown here is derived from an EMBL/GenBank/DDBJ whole genome shotgun (WGS) entry which is preliminary data.</text>
</comment>
<dbReference type="EMBL" id="JAHUTI010036821">
    <property type="protein sequence ID" value="MED6243867.1"/>
    <property type="molecule type" value="Genomic_DNA"/>
</dbReference>
<sequence>MVLEKLSLRVLFNLIGDSVRKPSAVLSITQQLLLPDATDGVRDMFLTVFLDKTWNHQLFWCLSILHLLWWQVREVSGSVKQSINNQTISEIITSVTEDPPMRTIPTSAEN</sequence>
<keyword evidence="2" id="KW-1185">Reference proteome</keyword>